<protein>
    <submittedName>
        <fullName evidence="4">Calcium-binding EF-hand</fullName>
    </submittedName>
</protein>
<keyword evidence="2" id="KW-0732">Signal</keyword>
<organism evidence="4 5">
    <name type="scientific">Sphingobium indicum BiD32</name>
    <dbReference type="NCBI Taxonomy" id="1301087"/>
    <lineage>
        <taxon>Bacteria</taxon>
        <taxon>Pseudomonadati</taxon>
        <taxon>Pseudomonadota</taxon>
        <taxon>Alphaproteobacteria</taxon>
        <taxon>Sphingomonadales</taxon>
        <taxon>Sphingomonadaceae</taxon>
        <taxon>Sphingobium</taxon>
    </lineage>
</organism>
<feature type="region of interest" description="Disordered" evidence="1">
    <location>
        <begin position="24"/>
        <end position="66"/>
    </location>
</feature>
<gene>
    <name evidence="4" type="ORF">EBBID32_37400</name>
</gene>
<dbReference type="EMBL" id="CAVK010000195">
    <property type="protein sequence ID" value="CCW19374.1"/>
    <property type="molecule type" value="Genomic_DNA"/>
</dbReference>
<sequence length="146" mass="14816">MIRTLLVTTALAIAAPAMAQQAAMPEAPQSATPATPATPADPQAAMPQAATPATPATPANPTDAVASIVDTEFPAYDANSDGQLDQSEFSKWMVALKDQEMKATGKALPAEQVTAWANGAFTTADADKSVSVSKPELVTFLSGGAG</sequence>
<evidence type="ECO:0000256" key="2">
    <source>
        <dbReference type="SAM" id="SignalP"/>
    </source>
</evidence>
<dbReference type="Proteomes" id="UP000013201">
    <property type="component" value="Unassembled WGS sequence"/>
</dbReference>
<dbReference type="OrthoDB" id="7450668at2"/>
<evidence type="ECO:0000259" key="3">
    <source>
        <dbReference type="PROSITE" id="PS50222"/>
    </source>
</evidence>
<dbReference type="SUPFAM" id="SSF47473">
    <property type="entry name" value="EF-hand"/>
    <property type="match status" value="1"/>
</dbReference>
<evidence type="ECO:0000313" key="4">
    <source>
        <dbReference type="EMBL" id="CCW19374.1"/>
    </source>
</evidence>
<dbReference type="Gene3D" id="1.10.238.10">
    <property type="entry name" value="EF-hand"/>
    <property type="match status" value="1"/>
</dbReference>
<reference evidence="4 5" key="1">
    <citation type="submission" date="2013-03" db="EMBL/GenBank/DDBJ databases">
        <authorList>
            <person name="Le V."/>
        </authorList>
    </citation>
    <scope>NUCLEOTIDE SEQUENCE [LARGE SCALE GENOMIC DNA]</scope>
    <source>
        <strain evidence="4 5">BiD32</strain>
    </source>
</reference>
<dbReference type="GO" id="GO:0005509">
    <property type="term" value="F:calcium ion binding"/>
    <property type="evidence" value="ECO:0007669"/>
    <property type="project" value="InterPro"/>
</dbReference>
<dbReference type="AlphaFoldDB" id="N1MRL0"/>
<feature type="domain" description="EF-hand" evidence="3">
    <location>
        <begin position="64"/>
        <end position="99"/>
    </location>
</feature>
<dbReference type="RefSeq" id="WP_006963328.1">
    <property type="nucleotide sequence ID" value="NZ_CAVK010000195.1"/>
</dbReference>
<dbReference type="InterPro" id="IPR018247">
    <property type="entry name" value="EF_Hand_1_Ca_BS"/>
</dbReference>
<name>N1MRL0_9SPHN</name>
<comment type="caution">
    <text evidence="4">The sequence shown here is derived from an EMBL/GenBank/DDBJ whole genome shotgun (WGS) entry which is preliminary data.</text>
</comment>
<proteinExistence type="predicted"/>
<feature type="chain" id="PRO_5004108046" evidence="2">
    <location>
        <begin position="20"/>
        <end position="146"/>
    </location>
</feature>
<reference evidence="5" key="2">
    <citation type="submission" date="2013-04" db="EMBL/GenBank/DDBJ databases">
        <title>Bisphenol A degrading Sphingobium sp. strain BiD32.</title>
        <authorList>
            <person name="Nielsen J.L."/>
            <person name="Zhou N.A."/>
            <person name="Kjeldal H."/>
        </authorList>
    </citation>
    <scope>NUCLEOTIDE SEQUENCE [LARGE SCALE GENOMIC DNA]</scope>
    <source>
        <strain evidence="5">BiD32</strain>
    </source>
</reference>
<feature type="signal peptide" evidence="2">
    <location>
        <begin position="1"/>
        <end position="19"/>
    </location>
</feature>
<dbReference type="PROSITE" id="PS00018">
    <property type="entry name" value="EF_HAND_1"/>
    <property type="match status" value="1"/>
</dbReference>
<dbReference type="InterPro" id="IPR011992">
    <property type="entry name" value="EF-hand-dom_pair"/>
</dbReference>
<dbReference type="PROSITE" id="PS50222">
    <property type="entry name" value="EF_HAND_2"/>
    <property type="match status" value="1"/>
</dbReference>
<evidence type="ECO:0000313" key="5">
    <source>
        <dbReference type="Proteomes" id="UP000013201"/>
    </source>
</evidence>
<keyword evidence="5" id="KW-1185">Reference proteome</keyword>
<evidence type="ECO:0000256" key="1">
    <source>
        <dbReference type="SAM" id="MobiDB-lite"/>
    </source>
</evidence>
<dbReference type="InterPro" id="IPR002048">
    <property type="entry name" value="EF_hand_dom"/>
</dbReference>
<accession>N1MRL0</accession>